<proteinExistence type="predicted"/>
<evidence type="ECO:0000313" key="2">
    <source>
        <dbReference type="EMBL" id="RZC55836.1"/>
    </source>
</evidence>
<dbReference type="OMA" id="THRRWEM"/>
<keyword evidence="3" id="KW-1185">Reference proteome</keyword>
<protein>
    <recommendedName>
        <fullName evidence="1">Neprosin PEP catalytic domain-containing protein</fullName>
    </recommendedName>
</protein>
<accession>A0A4Y7J5W3</accession>
<dbReference type="InterPro" id="IPR053168">
    <property type="entry name" value="Glutamic_endopeptidase"/>
</dbReference>
<sequence length="161" mass="18739">MNDAHPEQYLSGRTKKQDLVNARHLLQKKINTNHTNSYRSSPMDYHVDGGNQTCCFNVLCYGFVQVHRQVFLGSVSGQTSTYGKSTYELPARVYRDSETGNWWLMFYVIIGYWPGEIFTHLGDDASVVRYGGIAGAKPRQTHRRWEMDIYLNFRTIRRQHL</sequence>
<organism evidence="2 3">
    <name type="scientific">Papaver somniferum</name>
    <name type="common">Opium poppy</name>
    <dbReference type="NCBI Taxonomy" id="3469"/>
    <lineage>
        <taxon>Eukaryota</taxon>
        <taxon>Viridiplantae</taxon>
        <taxon>Streptophyta</taxon>
        <taxon>Embryophyta</taxon>
        <taxon>Tracheophyta</taxon>
        <taxon>Spermatophyta</taxon>
        <taxon>Magnoliopsida</taxon>
        <taxon>Ranunculales</taxon>
        <taxon>Papaveraceae</taxon>
        <taxon>Papaveroideae</taxon>
        <taxon>Papaver</taxon>
    </lineage>
</organism>
<dbReference type="PANTHER" id="PTHR31589">
    <property type="entry name" value="PROTEIN, PUTATIVE (DUF239)-RELATED-RELATED"/>
    <property type="match status" value="1"/>
</dbReference>
<dbReference type="STRING" id="3469.A0A4Y7J5W3"/>
<name>A0A4Y7J5W3_PAPSO</name>
<dbReference type="Proteomes" id="UP000316621">
    <property type="component" value="Chromosome 3"/>
</dbReference>
<dbReference type="PROSITE" id="PS52045">
    <property type="entry name" value="NEPROSIN_PEP_CD"/>
    <property type="match status" value="1"/>
</dbReference>
<evidence type="ECO:0000259" key="1">
    <source>
        <dbReference type="PROSITE" id="PS52045"/>
    </source>
</evidence>
<feature type="domain" description="Neprosin PEP catalytic" evidence="1">
    <location>
        <begin position="1"/>
        <end position="161"/>
    </location>
</feature>
<dbReference type="InterPro" id="IPR004314">
    <property type="entry name" value="Neprosin"/>
</dbReference>
<dbReference type="EMBL" id="CM010717">
    <property type="protein sequence ID" value="RZC55836.1"/>
    <property type="molecule type" value="Genomic_DNA"/>
</dbReference>
<evidence type="ECO:0000313" key="3">
    <source>
        <dbReference type="Proteomes" id="UP000316621"/>
    </source>
</evidence>
<gene>
    <name evidence="2" type="ORF">C5167_014704</name>
</gene>
<dbReference type="Pfam" id="PF03080">
    <property type="entry name" value="Neprosin"/>
    <property type="match status" value="1"/>
</dbReference>
<dbReference type="PANTHER" id="PTHR31589:SF233">
    <property type="entry name" value="PROTEIN, PUTATIVE (DUF239)-RELATED"/>
    <property type="match status" value="1"/>
</dbReference>
<dbReference type="Gramene" id="RZC55836">
    <property type="protein sequence ID" value="RZC55836"/>
    <property type="gene ID" value="C5167_014704"/>
</dbReference>
<dbReference type="AlphaFoldDB" id="A0A4Y7J5W3"/>
<reference evidence="2 3" key="1">
    <citation type="journal article" date="2018" name="Science">
        <title>The opium poppy genome and morphinan production.</title>
        <authorList>
            <person name="Guo L."/>
            <person name="Winzer T."/>
            <person name="Yang X."/>
            <person name="Li Y."/>
            <person name="Ning Z."/>
            <person name="He Z."/>
            <person name="Teodor R."/>
            <person name="Lu Y."/>
            <person name="Bowser T.A."/>
            <person name="Graham I.A."/>
            <person name="Ye K."/>
        </authorList>
    </citation>
    <scope>NUCLEOTIDE SEQUENCE [LARGE SCALE GENOMIC DNA]</scope>
    <source>
        <strain evidence="3">cv. HN1</strain>
        <tissue evidence="2">Leaves</tissue>
    </source>
</reference>